<feature type="transmembrane region" description="Helical" evidence="12">
    <location>
        <begin position="322"/>
        <end position="342"/>
    </location>
</feature>
<evidence type="ECO:0000256" key="6">
    <source>
        <dbReference type="ARBA" id="ARBA00022982"/>
    </source>
</evidence>
<evidence type="ECO:0000256" key="3">
    <source>
        <dbReference type="ARBA" id="ARBA00022692"/>
    </source>
</evidence>
<name>A0ABD3AIR5_9GENT</name>
<feature type="domain" description="Cytochrome b561" evidence="15">
    <location>
        <begin position="171"/>
        <end position="372"/>
    </location>
</feature>
<keyword evidence="2 10" id="KW-0813">Transport</keyword>
<dbReference type="InterPro" id="IPR045265">
    <property type="entry name" value="AIR12_DOMON"/>
</dbReference>
<accession>A0ABD3AIR5</accession>
<keyword evidence="7 12" id="KW-1133">Transmembrane helix</keyword>
<evidence type="ECO:0000256" key="5">
    <source>
        <dbReference type="ARBA" id="ARBA00022729"/>
    </source>
</evidence>
<evidence type="ECO:0000256" key="10">
    <source>
        <dbReference type="PIRNR" id="PIRNR037471"/>
    </source>
</evidence>
<feature type="transmembrane region" description="Helical" evidence="12">
    <location>
        <begin position="284"/>
        <end position="301"/>
    </location>
</feature>
<dbReference type="GO" id="GO:0016020">
    <property type="term" value="C:membrane"/>
    <property type="evidence" value="ECO:0007669"/>
    <property type="project" value="UniProtKB-SubCell"/>
</dbReference>
<feature type="transmembrane region" description="Helical" evidence="12">
    <location>
        <begin position="243"/>
        <end position="264"/>
    </location>
</feature>
<keyword evidence="8 10" id="KW-0472">Membrane</keyword>
<dbReference type="AlphaFoldDB" id="A0ABD3AIR5"/>
<evidence type="ECO:0000259" key="14">
    <source>
        <dbReference type="PROSITE" id="PS50836"/>
    </source>
</evidence>
<dbReference type="PROSITE" id="PS50836">
    <property type="entry name" value="DOMON"/>
    <property type="match status" value="1"/>
</dbReference>
<dbReference type="PIRSF" id="PIRSF037471">
    <property type="entry name" value="UCP037471"/>
    <property type="match status" value="1"/>
</dbReference>
<evidence type="ECO:0000256" key="13">
    <source>
        <dbReference type="SAM" id="SignalP"/>
    </source>
</evidence>
<sequence>MASSSKPLLLIISVALLFFSLLISPSQSANCSSQTFSNNKLYTHCNDLPTLNSYLHYTYDSAQSTLSVAFIAPPPKSTGWIAWAINPTGNGMLGAQSLIAFRNSTGEMTVKTYNITTYAIQESRVWFTVNESTAEYSGGVMRLFATLVLPEKGKTSVNHVWQVGASVTNGVPDKHDFQPANLNAKGTLDLLSGETNSAGPSSDSRTKRKNIHGILNGVSWGLMFPIGIIIARYLRTFPSADPVWFYLHAFCQVSAYVIGVVGWGTGLKLGSESKGIQYSGHRNIGIALFSVASLQIFALFLRPQKDHKFRFYWNIYHHGLGYTIAVLGVVNVFKGLAILSPAKKWKSAYIILLIVLGAIALLLEGITWVVILRRKSRKSTKPYDGFTDGQGRQQLSS</sequence>
<keyword evidence="4 11" id="KW-0479">Metal-binding</keyword>
<feature type="binding site" description="axial binding residue" evidence="11">
    <location>
        <position position="248"/>
    </location>
    <ligand>
        <name>heme b</name>
        <dbReference type="ChEBI" id="CHEBI:60344"/>
        <label>1</label>
    </ligand>
    <ligandPart>
        <name>Fe</name>
        <dbReference type="ChEBI" id="CHEBI:18248"/>
    </ligandPart>
</feature>
<comment type="caution">
    <text evidence="16">The sequence shown here is derived from an EMBL/GenBank/DDBJ whole genome shotgun (WGS) entry which is preliminary data.</text>
</comment>
<gene>
    <name evidence="16" type="ORF">ACH5RR_010377</name>
</gene>
<keyword evidence="6 10" id="KW-0249">Electron transport</keyword>
<feature type="signal peptide" evidence="13">
    <location>
        <begin position="1"/>
        <end position="28"/>
    </location>
</feature>
<evidence type="ECO:0000256" key="9">
    <source>
        <dbReference type="ARBA" id="ARBA00053871"/>
    </source>
</evidence>
<evidence type="ECO:0000256" key="7">
    <source>
        <dbReference type="ARBA" id="ARBA00022989"/>
    </source>
</evidence>
<dbReference type="Proteomes" id="UP001630127">
    <property type="component" value="Unassembled WGS sequence"/>
</dbReference>
<evidence type="ECO:0000313" key="16">
    <source>
        <dbReference type="EMBL" id="KAL3531055.1"/>
    </source>
</evidence>
<evidence type="ECO:0000256" key="12">
    <source>
        <dbReference type="SAM" id="Phobius"/>
    </source>
</evidence>
<dbReference type="EMBL" id="JBJUIK010000004">
    <property type="protein sequence ID" value="KAL3531055.1"/>
    <property type="molecule type" value="Genomic_DNA"/>
</dbReference>
<feature type="domain" description="DOMON" evidence="14">
    <location>
        <begin position="51"/>
        <end position="164"/>
    </location>
</feature>
<keyword evidence="11" id="KW-0408">Iron</keyword>
<keyword evidence="3 12" id="KW-0812">Transmembrane</keyword>
<keyword evidence="17" id="KW-1185">Reference proteome</keyword>
<dbReference type="FunFam" id="1.20.120.1770:FF:000007">
    <property type="entry name" value="Cytochrome b561 and DOMON domain-containing protein"/>
    <property type="match status" value="1"/>
</dbReference>
<dbReference type="Pfam" id="PF03188">
    <property type="entry name" value="Cytochrom_B561"/>
    <property type="match status" value="1"/>
</dbReference>
<dbReference type="CDD" id="cd08760">
    <property type="entry name" value="Cyt_b561_FRRS1_like"/>
    <property type="match status" value="1"/>
</dbReference>
<dbReference type="PANTHER" id="PTHR23130">
    <property type="entry name" value="CYTOCHROME B561 AND DOMON DOMAIN-CONTAINING PROTEIN"/>
    <property type="match status" value="1"/>
</dbReference>
<proteinExistence type="predicted"/>
<keyword evidence="5 13" id="KW-0732">Signal</keyword>
<feature type="binding site" description="axial binding residue" evidence="11">
    <location>
        <position position="281"/>
    </location>
    <ligand>
        <name>heme b</name>
        <dbReference type="ChEBI" id="CHEBI:60344"/>
        <label>1</label>
    </ligand>
    <ligandPart>
        <name>Fe</name>
        <dbReference type="ChEBI" id="CHEBI:18248"/>
    </ligandPart>
</feature>
<dbReference type="GO" id="GO:0046872">
    <property type="term" value="F:metal ion binding"/>
    <property type="evidence" value="ECO:0007669"/>
    <property type="project" value="UniProtKB-KW"/>
</dbReference>
<comment type="subcellular location">
    <subcellularLocation>
        <location evidence="1">Membrane</location>
        <topology evidence="1">Multi-pass membrane protein</topology>
    </subcellularLocation>
</comment>
<feature type="transmembrane region" description="Helical" evidence="12">
    <location>
        <begin position="211"/>
        <end position="231"/>
    </location>
</feature>
<dbReference type="Pfam" id="PF04526">
    <property type="entry name" value="DUF568"/>
    <property type="match status" value="1"/>
</dbReference>
<dbReference type="PROSITE" id="PS50939">
    <property type="entry name" value="CYTOCHROME_B561"/>
    <property type="match status" value="1"/>
</dbReference>
<evidence type="ECO:0000256" key="8">
    <source>
        <dbReference type="ARBA" id="ARBA00023136"/>
    </source>
</evidence>
<evidence type="ECO:0000256" key="2">
    <source>
        <dbReference type="ARBA" id="ARBA00022448"/>
    </source>
</evidence>
<dbReference type="CDD" id="cd09629">
    <property type="entry name" value="DOMON_CIL1_like"/>
    <property type="match status" value="1"/>
</dbReference>
<protein>
    <recommendedName>
        <fullName evidence="10">Cytochrome b561 and DOMON domain-containing protein</fullName>
    </recommendedName>
</protein>
<evidence type="ECO:0000259" key="15">
    <source>
        <dbReference type="PROSITE" id="PS50939"/>
    </source>
</evidence>
<dbReference type="InterPro" id="IPR017214">
    <property type="entry name" value="UCP037471"/>
</dbReference>
<evidence type="ECO:0000256" key="11">
    <source>
        <dbReference type="PIRSR" id="PIRSR037471-1"/>
    </source>
</evidence>
<reference evidence="16 17" key="1">
    <citation type="submission" date="2024-11" db="EMBL/GenBank/DDBJ databases">
        <title>A near-complete genome assembly of Cinchona calisaya.</title>
        <authorList>
            <person name="Lian D.C."/>
            <person name="Zhao X.W."/>
            <person name="Wei L."/>
        </authorList>
    </citation>
    <scope>NUCLEOTIDE SEQUENCE [LARGE SCALE GENOMIC DNA]</scope>
    <source>
        <tissue evidence="16">Nenye</tissue>
    </source>
</reference>
<evidence type="ECO:0000313" key="17">
    <source>
        <dbReference type="Proteomes" id="UP001630127"/>
    </source>
</evidence>
<evidence type="ECO:0000256" key="4">
    <source>
        <dbReference type="ARBA" id="ARBA00022723"/>
    </source>
</evidence>
<dbReference type="InterPro" id="IPR006593">
    <property type="entry name" value="Cyt_b561/ferric_Rdtase_TM"/>
</dbReference>
<dbReference type="InterPro" id="IPR005018">
    <property type="entry name" value="DOMON_domain"/>
</dbReference>
<dbReference type="PANTHER" id="PTHR23130:SF195">
    <property type="entry name" value="CYTOCHROME B561 AND DOMON DOMAIN-CONTAINING PROTEIN"/>
    <property type="match status" value="1"/>
</dbReference>
<organism evidence="16 17">
    <name type="scientific">Cinchona calisaya</name>
    <dbReference type="NCBI Taxonomy" id="153742"/>
    <lineage>
        <taxon>Eukaryota</taxon>
        <taxon>Viridiplantae</taxon>
        <taxon>Streptophyta</taxon>
        <taxon>Embryophyta</taxon>
        <taxon>Tracheophyta</taxon>
        <taxon>Spermatophyta</taxon>
        <taxon>Magnoliopsida</taxon>
        <taxon>eudicotyledons</taxon>
        <taxon>Gunneridae</taxon>
        <taxon>Pentapetalae</taxon>
        <taxon>asterids</taxon>
        <taxon>lamiids</taxon>
        <taxon>Gentianales</taxon>
        <taxon>Rubiaceae</taxon>
        <taxon>Cinchonoideae</taxon>
        <taxon>Cinchoneae</taxon>
        <taxon>Cinchona</taxon>
    </lineage>
</organism>
<dbReference type="Gene3D" id="1.20.120.1770">
    <property type="match status" value="1"/>
</dbReference>
<evidence type="ECO:0000256" key="1">
    <source>
        <dbReference type="ARBA" id="ARBA00004141"/>
    </source>
</evidence>
<feature type="chain" id="PRO_5044742033" description="Cytochrome b561 and DOMON domain-containing protein" evidence="13">
    <location>
        <begin position="29"/>
        <end position="397"/>
    </location>
</feature>
<comment type="cofactor">
    <cofactor evidence="10">
        <name>heme b</name>
        <dbReference type="ChEBI" id="CHEBI:60344"/>
    </cofactor>
    <text evidence="10">Binds 2 heme b groups non-covalently.</text>
</comment>
<dbReference type="SMART" id="SM00665">
    <property type="entry name" value="B561"/>
    <property type="match status" value="1"/>
</dbReference>
<comment type="function">
    <text evidence="9">May act as a catecholamine-responsive trans-membrane electron transporter.</text>
</comment>
<feature type="binding site" description="axial binding residue" evidence="11">
    <location>
        <position position="212"/>
    </location>
    <ligand>
        <name>heme b</name>
        <dbReference type="ChEBI" id="CHEBI:60344"/>
        <label>1</label>
    </ligand>
    <ligandPart>
        <name>Fe</name>
        <dbReference type="ChEBI" id="CHEBI:18248"/>
    </ligandPart>
</feature>
<feature type="transmembrane region" description="Helical" evidence="12">
    <location>
        <begin position="348"/>
        <end position="371"/>
    </location>
</feature>
<feature type="binding site" description="axial binding residue" evidence="11">
    <location>
        <position position="317"/>
    </location>
    <ligand>
        <name>heme b</name>
        <dbReference type="ChEBI" id="CHEBI:60344"/>
        <label>1</label>
    </ligand>
    <ligandPart>
        <name>Fe</name>
        <dbReference type="ChEBI" id="CHEBI:18248"/>
    </ligandPart>
</feature>